<dbReference type="InterPro" id="IPR036188">
    <property type="entry name" value="FAD/NAD-bd_sf"/>
</dbReference>
<evidence type="ECO:0000256" key="5">
    <source>
        <dbReference type="ARBA" id="ARBA00023002"/>
    </source>
</evidence>
<sequence length="790" mass="88750">MAKRVAIIGAGPSGLSTAKSMLSAGIIPTVFDARNNVGGLWAPPEYHLETTQLQPDMRTNVSLPGQALPGWFPYHHDQDPTFASAKIMGEYLKGYAEQYLSKDMVRLGSKVTRVCEVHLDGMDQWQVTTADTDELFDFLVIATGASSNDYIPHLDDLETKFKGKFIHYSQYVGEEMIPPDTCKTQNILVIGGHMSGCEIAADLALRKASLPAYARGTVEITHLFSQPFRILPRMLPFMNRKDPSAPRVLPLDLVLFDAGRFLTSPPPDSPETLYEQRASSFKKLLGWDQGDLGPQYYLTSWWRPQSIPIAVSESYDKFVRDRTIKPVLGRFTEVSDEGNIIVCSSISSDRVIRTLEGVDKIIFATGYTPWPTLQSFLAPEILMKMGVQPGEDPHPRLLYENLHRRVLHPQIGRNIGFIGFQKPQHWGGIEIQGRWLADLFSGQVDWPSEEDIEDYRLGPGFLMSLARSDHPINDAPQNEFVDRALLKIAKKENAIVAATQDDYLETVFNLAKILGFTPLEIAAQAPHRPKPLIPAFIGYASTELADTYRKRHDIKAINYLADIIDKASMSPANVSRAIFAQLHGLWKVSILVDGPADHGPEAEPMNLGEAVTEFQPRLRTFVAGQDDQNRWITRPAPRQCLSLGYDVPEYAEVLSLENETEINYVYKYDETNSMITVFKPGDGGEYIFSHSLDFENRPLDPVLENIRFREESGWKATAIKMSPSAGAIGALAYRFEFSGTRMNRFWVREKEVDEISKDSSEIKYERMDPMTYVHMDSPPARPQPGVPEFG</sequence>
<keyword evidence="3" id="KW-0274">FAD</keyword>
<evidence type="ECO:0000256" key="1">
    <source>
        <dbReference type="ARBA" id="ARBA00009183"/>
    </source>
</evidence>
<dbReference type="PRINTS" id="PR00370">
    <property type="entry name" value="FMOXYGENASE"/>
</dbReference>
<proteinExistence type="inferred from homology"/>
<dbReference type="PANTHER" id="PTHR23023">
    <property type="entry name" value="DIMETHYLANILINE MONOOXYGENASE"/>
    <property type="match status" value="1"/>
</dbReference>
<organism evidence="6 7">
    <name type="scientific">Pyronema omphalodes (strain CBS 100304)</name>
    <name type="common">Pyronema confluens</name>
    <dbReference type="NCBI Taxonomy" id="1076935"/>
    <lineage>
        <taxon>Eukaryota</taxon>
        <taxon>Fungi</taxon>
        <taxon>Dikarya</taxon>
        <taxon>Ascomycota</taxon>
        <taxon>Pezizomycotina</taxon>
        <taxon>Pezizomycetes</taxon>
        <taxon>Pezizales</taxon>
        <taxon>Pyronemataceae</taxon>
        <taxon>Pyronema</taxon>
    </lineage>
</organism>
<protein>
    <submittedName>
        <fullName evidence="6">Similar to Dimethylaniline monooxygenase [N-oxide-forming] 1 acc. no. P16549</fullName>
    </submittedName>
</protein>
<keyword evidence="6" id="KW-0503">Monooxygenase</keyword>
<dbReference type="OrthoDB" id="66881at2759"/>
<name>U4L677_PYROM</name>
<accession>U4L677</accession>
<evidence type="ECO:0000313" key="6">
    <source>
        <dbReference type="EMBL" id="CCX12286.1"/>
    </source>
</evidence>
<gene>
    <name evidence="6" type="ORF">PCON_11880</name>
</gene>
<dbReference type="STRING" id="1076935.U4L677"/>
<keyword evidence="7" id="KW-1185">Reference proteome</keyword>
<evidence type="ECO:0000256" key="4">
    <source>
        <dbReference type="ARBA" id="ARBA00022857"/>
    </source>
</evidence>
<dbReference type="InterPro" id="IPR050346">
    <property type="entry name" value="FMO-like"/>
</dbReference>
<dbReference type="SUPFAM" id="SSF51905">
    <property type="entry name" value="FAD/NAD(P)-binding domain"/>
    <property type="match status" value="1"/>
</dbReference>
<dbReference type="InterPro" id="IPR000960">
    <property type="entry name" value="Flavin_mOase"/>
</dbReference>
<dbReference type="Pfam" id="PF00743">
    <property type="entry name" value="FMO-like"/>
    <property type="match status" value="1"/>
</dbReference>
<evidence type="ECO:0000256" key="3">
    <source>
        <dbReference type="ARBA" id="ARBA00022827"/>
    </source>
</evidence>
<dbReference type="GO" id="GO:0050661">
    <property type="term" value="F:NADP binding"/>
    <property type="evidence" value="ECO:0007669"/>
    <property type="project" value="InterPro"/>
</dbReference>
<dbReference type="AlphaFoldDB" id="U4L677"/>
<dbReference type="GO" id="GO:0050660">
    <property type="term" value="F:flavin adenine dinucleotide binding"/>
    <property type="evidence" value="ECO:0007669"/>
    <property type="project" value="InterPro"/>
</dbReference>
<dbReference type="EMBL" id="HF935695">
    <property type="protein sequence ID" value="CCX12286.1"/>
    <property type="molecule type" value="Genomic_DNA"/>
</dbReference>
<dbReference type="eggNOG" id="KOG1399">
    <property type="taxonomic scope" value="Eukaryota"/>
</dbReference>
<dbReference type="InterPro" id="IPR020946">
    <property type="entry name" value="Flavin_mOase-like"/>
</dbReference>
<reference evidence="6 7" key="1">
    <citation type="journal article" date="2013" name="PLoS Genet.">
        <title>The genome and development-dependent transcriptomes of Pyronema confluens: a window into fungal evolution.</title>
        <authorList>
            <person name="Traeger S."/>
            <person name="Altegoer F."/>
            <person name="Freitag M."/>
            <person name="Gabaldon T."/>
            <person name="Kempken F."/>
            <person name="Kumar A."/>
            <person name="Marcet-Houben M."/>
            <person name="Poggeler S."/>
            <person name="Stajich J.E."/>
            <person name="Nowrousian M."/>
        </authorList>
    </citation>
    <scope>NUCLEOTIDE SEQUENCE [LARGE SCALE GENOMIC DNA]</scope>
    <source>
        <strain evidence="7">CBS 100304</strain>
        <tissue evidence="6">Vegetative mycelium</tissue>
    </source>
</reference>
<keyword evidence="2" id="KW-0285">Flavoprotein</keyword>
<keyword evidence="5" id="KW-0560">Oxidoreductase</keyword>
<comment type="similarity">
    <text evidence="1">Belongs to the FMO family.</text>
</comment>
<dbReference type="Proteomes" id="UP000018144">
    <property type="component" value="Unassembled WGS sequence"/>
</dbReference>
<evidence type="ECO:0000256" key="2">
    <source>
        <dbReference type="ARBA" id="ARBA00022630"/>
    </source>
</evidence>
<dbReference type="GO" id="GO:0004499">
    <property type="term" value="F:N,N-dimethylaniline monooxygenase activity"/>
    <property type="evidence" value="ECO:0007669"/>
    <property type="project" value="InterPro"/>
</dbReference>
<evidence type="ECO:0000313" key="7">
    <source>
        <dbReference type="Proteomes" id="UP000018144"/>
    </source>
</evidence>
<dbReference type="Gene3D" id="3.50.50.60">
    <property type="entry name" value="FAD/NAD(P)-binding domain"/>
    <property type="match status" value="1"/>
</dbReference>
<keyword evidence="4" id="KW-0521">NADP</keyword>